<dbReference type="Gene3D" id="2.60.40.10">
    <property type="entry name" value="Immunoglobulins"/>
    <property type="match status" value="1"/>
</dbReference>
<dbReference type="OrthoDB" id="10022288at2759"/>
<evidence type="ECO:0000256" key="6">
    <source>
        <dbReference type="SAM" id="Phobius"/>
    </source>
</evidence>
<evidence type="ECO:0000256" key="3">
    <source>
        <dbReference type="ARBA" id="ARBA00022989"/>
    </source>
</evidence>
<proteinExistence type="predicted"/>
<evidence type="ECO:0000313" key="9">
    <source>
        <dbReference type="Proteomes" id="UP000009022"/>
    </source>
</evidence>
<keyword evidence="4 6" id="KW-0472">Membrane</keyword>
<dbReference type="SUPFAM" id="SSF49354">
    <property type="entry name" value="PapD-like"/>
    <property type="match status" value="1"/>
</dbReference>
<dbReference type="CTD" id="6752543"/>
<feature type="domain" description="MSP" evidence="7">
    <location>
        <begin position="39"/>
        <end position="122"/>
    </location>
</feature>
<feature type="compositionally biased region" description="Polar residues" evidence="5">
    <location>
        <begin position="156"/>
        <end position="165"/>
    </location>
</feature>
<accession>B3RUA0</accession>
<dbReference type="Proteomes" id="UP000009022">
    <property type="component" value="Unassembled WGS sequence"/>
</dbReference>
<comment type="subcellular location">
    <subcellularLocation>
        <location evidence="1">Membrane</location>
        <topology evidence="1">Multi-pass membrane protein</topology>
    </subcellularLocation>
</comment>
<evidence type="ECO:0000313" key="8">
    <source>
        <dbReference type="EMBL" id="EDV25776.1"/>
    </source>
</evidence>
<evidence type="ECO:0000256" key="4">
    <source>
        <dbReference type="ARBA" id="ARBA00023136"/>
    </source>
</evidence>
<evidence type="ECO:0000259" key="7">
    <source>
        <dbReference type="Pfam" id="PF00635"/>
    </source>
</evidence>
<dbReference type="EMBL" id="DS985244">
    <property type="protein sequence ID" value="EDV25776.1"/>
    <property type="molecule type" value="Genomic_DNA"/>
</dbReference>
<dbReference type="GO" id="GO:0016020">
    <property type="term" value="C:membrane"/>
    <property type="evidence" value="ECO:0007669"/>
    <property type="project" value="UniProtKB-SubCell"/>
</dbReference>
<name>B3RUA0_TRIAD</name>
<feature type="compositionally biased region" description="Low complexity" evidence="5">
    <location>
        <begin position="143"/>
        <end position="155"/>
    </location>
</feature>
<dbReference type="FunCoup" id="B3RUA0">
    <property type="interactions" value="461"/>
</dbReference>
<dbReference type="GeneID" id="6752543"/>
<feature type="transmembrane region" description="Helical" evidence="6">
    <location>
        <begin position="206"/>
        <end position="228"/>
    </location>
</feature>
<dbReference type="STRING" id="10228.B3RUA0"/>
<dbReference type="GO" id="GO:0005737">
    <property type="term" value="C:cytoplasm"/>
    <property type="evidence" value="ECO:0000318"/>
    <property type="project" value="GO_Central"/>
</dbReference>
<dbReference type="FunFam" id="2.60.40.10:FF:004347">
    <property type="match status" value="1"/>
</dbReference>
<gene>
    <name evidence="8" type="ORF">TRIADDRAFT_55209</name>
</gene>
<dbReference type="OMA" id="VYNPYEF"/>
<dbReference type="eggNOG" id="KOG0439">
    <property type="taxonomic scope" value="Eukaryota"/>
</dbReference>
<evidence type="ECO:0000256" key="2">
    <source>
        <dbReference type="ARBA" id="ARBA00022692"/>
    </source>
</evidence>
<dbReference type="PhylomeDB" id="B3RUA0"/>
<dbReference type="InterPro" id="IPR000535">
    <property type="entry name" value="MSP_dom"/>
</dbReference>
<dbReference type="InterPro" id="IPR039283">
    <property type="entry name" value="MOSPD1/3"/>
</dbReference>
<feature type="region of interest" description="Disordered" evidence="5">
    <location>
        <begin position="1"/>
        <end position="27"/>
    </location>
</feature>
<dbReference type="Pfam" id="PF00635">
    <property type="entry name" value="Motile_Sperm"/>
    <property type="match status" value="1"/>
</dbReference>
<reference evidence="8 9" key="1">
    <citation type="journal article" date="2008" name="Nature">
        <title>The Trichoplax genome and the nature of placozoans.</title>
        <authorList>
            <person name="Srivastava M."/>
            <person name="Begovic E."/>
            <person name="Chapman J."/>
            <person name="Putnam N.H."/>
            <person name="Hellsten U."/>
            <person name="Kawashima T."/>
            <person name="Kuo A."/>
            <person name="Mitros T."/>
            <person name="Salamov A."/>
            <person name="Carpenter M.L."/>
            <person name="Signorovitch A.Y."/>
            <person name="Moreno M.A."/>
            <person name="Kamm K."/>
            <person name="Grimwood J."/>
            <person name="Schmutz J."/>
            <person name="Shapiro H."/>
            <person name="Grigoriev I.V."/>
            <person name="Buss L.W."/>
            <person name="Schierwater B."/>
            <person name="Dellaporta S.L."/>
            <person name="Rokhsar D.S."/>
        </authorList>
    </citation>
    <scope>NUCLEOTIDE SEQUENCE [LARGE SCALE GENOMIC DNA]</scope>
    <source>
        <strain evidence="8 9">Grell-BS-1999</strain>
    </source>
</reference>
<keyword evidence="2 6" id="KW-0812">Transmembrane</keyword>
<evidence type="ECO:0000256" key="1">
    <source>
        <dbReference type="ARBA" id="ARBA00004141"/>
    </source>
</evidence>
<evidence type="ECO:0000256" key="5">
    <source>
        <dbReference type="SAM" id="MobiDB-lite"/>
    </source>
</evidence>
<dbReference type="RefSeq" id="XP_002111809.1">
    <property type="nucleotide sequence ID" value="XM_002111773.1"/>
</dbReference>
<dbReference type="KEGG" id="tad:TRIADDRAFT_55209"/>
<dbReference type="PANTHER" id="PTHR34441:SF1">
    <property type="entry name" value="MOTILE SPERM DOMAIN-CONTAINING 1"/>
    <property type="match status" value="1"/>
</dbReference>
<feature type="region of interest" description="Disordered" evidence="5">
    <location>
        <begin position="138"/>
        <end position="165"/>
    </location>
</feature>
<protein>
    <recommendedName>
        <fullName evidence="7">MSP domain-containing protein</fullName>
    </recommendedName>
</protein>
<keyword evidence="3 6" id="KW-1133">Transmembrane helix</keyword>
<feature type="transmembrane region" description="Helical" evidence="6">
    <location>
        <begin position="174"/>
        <end position="194"/>
    </location>
</feature>
<dbReference type="AlphaFoldDB" id="B3RUA0"/>
<dbReference type="InParanoid" id="B3RUA0"/>
<dbReference type="PANTHER" id="PTHR34441">
    <property type="entry name" value="MOTILE SPERM DOMAIN-CONTAINING PROTEIN 1"/>
    <property type="match status" value="1"/>
</dbReference>
<dbReference type="InterPro" id="IPR013783">
    <property type="entry name" value="Ig-like_fold"/>
</dbReference>
<organism evidence="8 9">
    <name type="scientific">Trichoplax adhaerens</name>
    <name type="common">Trichoplax reptans</name>
    <dbReference type="NCBI Taxonomy" id="10228"/>
    <lineage>
        <taxon>Eukaryota</taxon>
        <taxon>Metazoa</taxon>
        <taxon>Placozoa</taxon>
        <taxon>Uniplacotomia</taxon>
        <taxon>Trichoplacea</taxon>
        <taxon>Trichoplacidae</taxon>
        <taxon>Trichoplax</taxon>
    </lineage>
</organism>
<dbReference type="HOGENOM" id="CLU_088040_0_0_1"/>
<sequence length="230" mass="25741">MQSSVKSSKKLSMITSQSNNNNNNNNNNITVENVPVFAFPTTLSFIENDKSSYKQILTIYNTYDFTVRFKVLSNCPSNYVLSDSEGLIKTKCRVDILIRFNDEKPLQDLHNNKFRIQLYEHGVDKIIGKRDIKVAVESGSTADNSDNRNSINDNSQSFMQRHGSNNINDSQDSGINVIVVLLAIICIAILLLPLPEEKAGNVPTFLHVPVTYKLIASFLLGMVTLAVLRN</sequence>
<dbReference type="InterPro" id="IPR008962">
    <property type="entry name" value="PapD-like_sf"/>
</dbReference>
<keyword evidence="9" id="KW-1185">Reference proteome</keyword>